<keyword evidence="2" id="KW-1133">Transmembrane helix</keyword>
<keyword evidence="2" id="KW-0812">Transmembrane</keyword>
<name>A0AAE0GSS0_9CHLO</name>
<feature type="compositionally biased region" description="Low complexity" evidence="1">
    <location>
        <begin position="21"/>
        <end position="35"/>
    </location>
</feature>
<feature type="transmembrane region" description="Helical" evidence="2">
    <location>
        <begin position="114"/>
        <end position="134"/>
    </location>
</feature>
<evidence type="ECO:0000313" key="3">
    <source>
        <dbReference type="EMBL" id="KAK3283530.1"/>
    </source>
</evidence>
<reference evidence="3 4" key="1">
    <citation type="journal article" date="2015" name="Genome Biol. Evol.">
        <title>Comparative Genomics of a Bacterivorous Green Alga Reveals Evolutionary Causalities and Consequences of Phago-Mixotrophic Mode of Nutrition.</title>
        <authorList>
            <person name="Burns J.A."/>
            <person name="Paasch A."/>
            <person name="Narechania A."/>
            <person name="Kim E."/>
        </authorList>
    </citation>
    <scope>NUCLEOTIDE SEQUENCE [LARGE SCALE GENOMIC DNA]</scope>
    <source>
        <strain evidence="3 4">PLY_AMNH</strain>
    </source>
</reference>
<keyword evidence="2" id="KW-0472">Membrane</keyword>
<dbReference type="AlphaFoldDB" id="A0AAE0GSS0"/>
<proteinExistence type="predicted"/>
<gene>
    <name evidence="3" type="ORF">CYMTET_8763</name>
</gene>
<accession>A0AAE0GSS0</accession>
<feature type="region of interest" description="Disordered" evidence="1">
    <location>
        <begin position="1"/>
        <end position="44"/>
    </location>
</feature>
<comment type="caution">
    <text evidence="3">The sequence shown here is derived from an EMBL/GenBank/DDBJ whole genome shotgun (WGS) entry which is preliminary data.</text>
</comment>
<organism evidence="3 4">
    <name type="scientific">Cymbomonas tetramitiformis</name>
    <dbReference type="NCBI Taxonomy" id="36881"/>
    <lineage>
        <taxon>Eukaryota</taxon>
        <taxon>Viridiplantae</taxon>
        <taxon>Chlorophyta</taxon>
        <taxon>Pyramimonadophyceae</taxon>
        <taxon>Pyramimonadales</taxon>
        <taxon>Pyramimonadaceae</taxon>
        <taxon>Cymbomonas</taxon>
    </lineage>
</organism>
<keyword evidence="4" id="KW-1185">Reference proteome</keyword>
<sequence>MASGMHSFTFLRLERPQAGETSTTPAVSTTASFPPKASTTFSPSPVPTLYPYGYPPGSPSPPPNTPYIAPPMPSPPPAPFPPPSPPLITAVTPIATPPPDFTSADSAPAFYEEAYFYVGLLGVGIMASMVVIYYTKHGIDLRKQLQCVDDKAAEGAIVPYEDNADGQLVPAMKSAKIMPISEFPQLDQGALLPALRHGNKL</sequence>
<evidence type="ECO:0000256" key="2">
    <source>
        <dbReference type="SAM" id="Phobius"/>
    </source>
</evidence>
<protein>
    <submittedName>
        <fullName evidence="3">Uncharacterized protein</fullName>
    </submittedName>
</protein>
<evidence type="ECO:0000256" key="1">
    <source>
        <dbReference type="SAM" id="MobiDB-lite"/>
    </source>
</evidence>
<dbReference type="EMBL" id="LGRX02002729">
    <property type="protein sequence ID" value="KAK3283530.1"/>
    <property type="molecule type" value="Genomic_DNA"/>
</dbReference>
<evidence type="ECO:0000313" key="4">
    <source>
        <dbReference type="Proteomes" id="UP001190700"/>
    </source>
</evidence>
<feature type="region of interest" description="Disordered" evidence="1">
    <location>
        <begin position="60"/>
        <end position="84"/>
    </location>
</feature>
<dbReference type="Proteomes" id="UP001190700">
    <property type="component" value="Unassembled WGS sequence"/>
</dbReference>